<proteinExistence type="predicted"/>
<sequence length="57" mass="6388">MFDESMVEIKSRDSSQLFNYEPSLKNQAVESPLPDFLVCSSPVYELLCWLAAADACV</sequence>
<organism evidence="1 2">
    <name type="scientific">Fonticella tunisiensis</name>
    <dbReference type="NCBI Taxonomy" id="1096341"/>
    <lineage>
        <taxon>Bacteria</taxon>
        <taxon>Bacillati</taxon>
        <taxon>Bacillota</taxon>
        <taxon>Clostridia</taxon>
        <taxon>Eubacteriales</taxon>
        <taxon>Clostridiaceae</taxon>
        <taxon>Fonticella</taxon>
    </lineage>
</organism>
<dbReference type="AlphaFoldDB" id="A0A4R7KV19"/>
<comment type="caution">
    <text evidence="1">The sequence shown here is derived from an EMBL/GenBank/DDBJ whole genome shotgun (WGS) entry which is preliminary data.</text>
</comment>
<reference evidence="1 2" key="1">
    <citation type="submission" date="2019-03" db="EMBL/GenBank/DDBJ databases">
        <title>Genomic Encyclopedia of Type Strains, Phase IV (KMG-IV): sequencing the most valuable type-strain genomes for metagenomic binning, comparative biology and taxonomic classification.</title>
        <authorList>
            <person name="Goeker M."/>
        </authorList>
    </citation>
    <scope>NUCLEOTIDE SEQUENCE [LARGE SCALE GENOMIC DNA]</scope>
    <source>
        <strain evidence="1 2">DSM 24455</strain>
    </source>
</reference>
<evidence type="ECO:0000313" key="2">
    <source>
        <dbReference type="Proteomes" id="UP000295325"/>
    </source>
</evidence>
<accession>A0A4R7KV19</accession>
<evidence type="ECO:0000313" key="1">
    <source>
        <dbReference type="EMBL" id="TDT62357.1"/>
    </source>
</evidence>
<name>A0A4R7KV19_9CLOT</name>
<dbReference type="Proteomes" id="UP000295325">
    <property type="component" value="Unassembled WGS sequence"/>
</dbReference>
<gene>
    <name evidence="1" type="ORF">EDD71_10481</name>
</gene>
<protein>
    <submittedName>
        <fullName evidence="1">Uncharacterized protein</fullName>
    </submittedName>
</protein>
<dbReference type="EMBL" id="SOAZ01000004">
    <property type="protein sequence ID" value="TDT62357.1"/>
    <property type="molecule type" value="Genomic_DNA"/>
</dbReference>
<keyword evidence="2" id="KW-1185">Reference proteome</keyword>